<gene>
    <name evidence="6" type="primary">metA</name>
    <name evidence="5" type="synonym">metAA</name>
    <name evidence="6" type="ORF">P9H32_07850</name>
</gene>
<dbReference type="EMBL" id="JARVCO010000010">
    <property type="protein sequence ID" value="MDZ8118539.1"/>
    <property type="molecule type" value="Genomic_DNA"/>
</dbReference>
<feature type="site" description="Important for acyl-CoA specificity" evidence="5">
    <location>
        <position position="111"/>
    </location>
</feature>
<evidence type="ECO:0000256" key="1">
    <source>
        <dbReference type="ARBA" id="ARBA00022490"/>
    </source>
</evidence>
<keyword evidence="4 5" id="KW-0012">Acyltransferase</keyword>
<keyword evidence="2 5" id="KW-0028">Amino-acid biosynthesis</keyword>
<evidence type="ECO:0000256" key="4">
    <source>
        <dbReference type="ARBA" id="ARBA00023315"/>
    </source>
</evidence>
<comment type="subcellular location">
    <subcellularLocation>
        <location evidence="5">Cytoplasm</location>
    </subcellularLocation>
</comment>
<dbReference type="SUPFAM" id="SSF52317">
    <property type="entry name" value="Class I glutamine amidotransferase-like"/>
    <property type="match status" value="1"/>
</dbReference>
<feature type="active site" evidence="5">
    <location>
        <position position="237"/>
    </location>
</feature>
<evidence type="ECO:0000256" key="5">
    <source>
        <dbReference type="HAMAP-Rule" id="MF_00295"/>
    </source>
</evidence>
<dbReference type="Gene3D" id="3.40.50.880">
    <property type="match status" value="1"/>
</dbReference>
<evidence type="ECO:0000256" key="3">
    <source>
        <dbReference type="ARBA" id="ARBA00022679"/>
    </source>
</evidence>
<proteinExistence type="inferred from homology"/>
<dbReference type="PANTHER" id="PTHR20919">
    <property type="entry name" value="HOMOSERINE O-SUCCINYLTRANSFERASE"/>
    <property type="match status" value="1"/>
</dbReference>
<feature type="site" description="Important for substrate specificity" evidence="5">
    <location>
        <position position="192"/>
    </location>
</feature>
<dbReference type="HAMAP" id="MF_00295">
    <property type="entry name" value="MetA_acyltransf"/>
    <property type="match status" value="1"/>
</dbReference>
<feature type="binding site" evidence="5">
    <location>
        <position position="163"/>
    </location>
    <ligand>
        <name>substrate</name>
    </ligand>
</feature>
<dbReference type="InterPro" id="IPR029062">
    <property type="entry name" value="Class_I_gatase-like"/>
</dbReference>
<dbReference type="InterPro" id="IPR033752">
    <property type="entry name" value="MetA_family"/>
</dbReference>
<name>A0ABU5MWE3_9BACT</name>
<feature type="active site" description="Acyl-thioester intermediate" evidence="5">
    <location>
        <position position="142"/>
    </location>
</feature>
<keyword evidence="5" id="KW-0486">Methionine biosynthesis</keyword>
<dbReference type="Pfam" id="PF04204">
    <property type="entry name" value="HTS"/>
    <property type="match status" value="1"/>
</dbReference>
<dbReference type="EC" id="2.3.1.31" evidence="5"/>
<comment type="caution">
    <text evidence="6">The sequence shown here is derived from an EMBL/GenBank/DDBJ whole genome shotgun (WGS) entry which is preliminary data.</text>
</comment>
<feature type="active site" description="Proton acceptor" evidence="5">
    <location>
        <position position="235"/>
    </location>
</feature>
<comment type="pathway">
    <text evidence="5">Amino-acid biosynthesis; L-methionine biosynthesis via de novo pathway; O-acetyl-L-homoserine from L-homoserine: step 1/1.</text>
</comment>
<dbReference type="Proteomes" id="UP001290861">
    <property type="component" value="Unassembled WGS sequence"/>
</dbReference>
<feature type="binding site" evidence="5">
    <location>
        <position position="249"/>
    </location>
    <ligand>
        <name>substrate</name>
    </ligand>
</feature>
<comment type="function">
    <text evidence="5">Transfers an acetyl group from acetyl-CoA to L-homoserine, forming acetyl-L-homoserine.</text>
</comment>
<dbReference type="PIRSF" id="PIRSF000450">
    <property type="entry name" value="H_ser_succinyltr"/>
    <property type="match status" value="1"/>
</dbReference>
<comment type="caution">
    <text evidence="5">Lacks conserved residue(s) required for the propagation of feature annotation.</text>
</comment>
<dbReference type="CDD" id="cd03131">
    <property type="entry name" value="GATase1_HTS"/>
    <property type="match status" value="1"/>
</dbReference>
<organism evidence="6 7">
    <name type="scientific">Pontiella agarivorans</name>
    <dbReference type="NCBI Taxonomy" id="3038953"/>
    <lineage>
        <taxon>Bacteria</taxon>
        <taxon>Pseudomonadati</taxon>
        <taxon>Kiritimatiellota</taxon>
        <taxon>Kiritimatiellia</taxon>
        <taxon>Kiritimatiellales</taxon>
        <taxon>Pontiellaceae</taxon>
        <taxon>Pontiella</taxon>
    </lineage>
</organism>
<keyword evidence="1 5" id="KW-0963">Cytoplasm</keyword>
<dbReference type="InterPro" id="IPR005697">
    <property type="entry name" value="HST_MetA"/>
</dbReference>
<evidence type="ECO:0000256" key="2">
    <source>
        <dbReference type="ARBA" id="ARBA00022605"/>
    </source>
</evidence>
<sequence>MPIKIQDGLPAADVLNQENIFVMTESRAVAQDIRPLKVVILNLMPIKKNTEVHLLRLLSNSALQVEVDLIRTATYEPKNTAPEHLSTFYKTFNDIKMNKYDGMIITGAPVETMEFEQVQYWDEICEILDWTNNHVTSTLHICWGAQAGLYHHYGIPKYGVENKISGVFEHTVRTTTEAIIRGFDDRFLAPHSRHTEVRGDDIEPVKELSIISESKEAGIYIVLAREGRQIFVTGHSEYDPLTLKEEYERDLAKGMNPVIPANYFPDDDPSKLPKVSWRSHAHLLFANWLNYYVYQMTPFNLEDID</sequence>
<dbReference type="RefSeq" id="WP_322608338.1">
    <property type="nucleotide sequence ID" value="NZ_JARVCO010000010.1"/>
</dbReference>
<keyword evidence="3 5" id="KW-0808">Transferase</keyword>
<reference evidence="6 7" key="1">
    <citation type="journal article" date="2024" name="Appl. Environ. Microbiol.">
        <title>Pontiella agarivorans sp. nov., a novel marine anaerobic bacterium capable of degrading macroalgal polysaccharides and fixing nitrogen.</title>
        <authorList>
            <person name="Liu N."/>
            <person name="Kivenson V."/>
            <person name="Peng X."/>
            <person name="Cui Z."/>
            <person name="Lankiewicz T.S."/>
            <person name="Gosselin K.M."/>
            <person name="English C.J."/>
            <person name="Blair E.M."/>
            <person name="O'Malley M.A."/>
            <person name="Valentine D.L."/>
        </authorList>
    </citation>
    <scope>NUCLEOTIDE SEQUENCE [LARGE SCALE GENOMIC DNA]</scope>
    <source>
        <strain evidence="6 7">NLcol2</strain>
    </source>
</reference>
<comment type="catalytic activity">
    <reaction evidence="5">
        <text>L-homoserine + acetyl-CoA = O-acetyl-L-homoserine + CoA</text>
        <dbReference type="Rhea" id="RHEA:13701"/>
        <dbReference type="ChEBI" id="CHEBI:57287"/>
        <dbReference type="ChEBI" id="CHEBI:57288"/>
        <dbReference type="ChEBI" id="CHEBI:57476"/>
        <dbReference type="ChEBI" id="CHEBI:57716"/>
        <dbReference type="EC" id="2.3.1.31"/>
    </reaction>
</comment>
<dbReference type="GO" id="GO:0008899">
    <property type="term" value="F:homoserine O-succinyltransferase activity"/>
    <property type="evidence" value="ECO:0007669"/>
    <property type="project" value="UniProtKB-EC"/>
</dbReference>
<accession>A0ABU5MWE3</accession>
<protein>
    <recommendedName>
        <fullName evidence="5">Homoserine O-acetyltransferase</fullName>
        <shortName evidence="5">HAT</shortName>
        <ecNumber evidence="5">2.3.1.31</ecNumber>
    </recommendedName>
    <alternativeName>
        <fullName evidence="5">Homoserine transacetylase</fullName>
        <shortName evidence="5">HTA</shortName>
    </alternativeName>
</protein>
<dbReference type="PANTHER" id="PTHR20919:SF0">
    <property type="entry name" value="HOMOSERINE O-SUCCINYLTRANSFERASE"/>
    <property type="match status" value="1"/>
</dbReference>
<feature type="binding site" evidence="5">
    <location>
        <position position="192"/>
    </location>
    <ligand>
        <name>substrate</name>
    </ligand>
</feature>
<comment type="similarity">
    <text evidence="5">Belongs to the MetA family.</text>
</comment>
<evidence type="ECO:0000313" key="7">
    <source>
        <dbReference type="Proteomes" id="UP001290861"/>
    </source>
</evidence>
<keyword evidence="7" id="KW-1185">Reference proteome</keyword>
<evidence type="ECO:0000313" key="6">
    <source>
        <dbReference type="EMBL" id="MDZ8118539.1"/>
    </source>
</evidence>
<dbReference type="NCBIfam" id="TIGR01001">
    <property type="entry name" value="metA"/>
    <property type="match status" value="1"/>
</dbReference>